<protein>
    <recommendedName>
        <fullName evidence="4">Variable surface lipoprotein</fullName>
    </recommendedName>
</protein>
<dbReference type="RefSeq" id="WP_216488207.1">
    <property type="nucleotide sequence ID" value="NZ_JAHMHH010000001.1"/>
</dbReference>
<dbReference type="PROSITE" id="PS51257">
    <property type="entry name" value="PROKAR_LIPOPROTEIN"/>
    <property type="match status" value="1"/>
</dbReference>
<dbReference type="Proteomes" id="UP000718793">
    <property type="component" value="Unassembled WGS sequence"/>
</dbReference>
<dbReference type="EMBL" id="JAHMHH010000001">
    <property type="protein sequence ID" value="MBU4691998.1"/>
    <property type="molecule type" value="Genomic_DNA"/>
</dbReference>
<comment type="caution">
    <text evidence="2">The sequence shown here is derived from an EMBL/GenBank/DDBJ whole genome shotgun (WGS) entry which is preliminary data.</text>
</comment>
<accession>A0ABS6DP07</accession>
<keyword evidence="1" id="KW-0732">Signal</keyword>
<feature type="chain" id="PRO_5045366876" description="Variable surface lipoprotein" evidence="1">
    <location>
        <begin position="27"/>
        <end position="174"/>
    </location>
</feature>
<feature type="signal peptide" evidence="1">
    <location>
        <begin position="1"/>
        <end position="26"/>
    </location>
</feature>
<organism evidence="2 3">
    <name type="scientific">Mycoplasma zalophi</name>
    <dbReference type="NCBI Taxonomy" id="191287"/>
    <lineage>
        <taxon>Bacteria</taxon>
        <taxon>Bacillati</taxon>
        <taxon>Mycoplasmatota</taxon>
        <taxon>Mollicutes</taxon>
        <taxon>Mycoplasmataceae</taxon>
        <taxon>Mycoplasma</taxon>
    </lineage>
</organism>
<keyword evidence="3" id="KW-1185">Reference proteome</keyword>
<evidence type="ECO:0000256" key="1">
    <source>
        <dbReference type="SAM" id="SignalP"/>
    </source>
</evidence>
<evidence type="ECO:0000313" key="3">
    <source>
        <dbReference type="Proteomes" id="UP000718793"/>
    </source>
</evidence>
<reference evidence="2" key="1">
    <citation type="submission" date="2021-06" db="EMBL/GenBank/DDBJ databases">
        <title>Novel Mycoplasma species detected in California sea lions (Zalophus californianus) from the USA.</title>
        <authorList>
            <person name="Volokhov D.V."/>
            <person name="Furtak V.A."/>
            <person name="Zagorodnyaya T.A."/>
        </authorList>
    </citation>
    <scope>NUCLEOTIDE SEQUENCE [LARGE SCALE GENOMIC DNA]</scope>
    <source>
        <strain evidence="2">CSL 5346</strain>
    </source>
</reference>
<proteinExistence type="predicted"/>
<gene>
    <name evidence="2" type="ORF">KQ875_00075</name>
</gene>
<sequence length="174" mass="20339">MKLRKKWILPIVFAATITLVTTPLIAASCGFNIKQTDHSKDNIKTSKAEFVRLFADNQNNFYVKYTGSKFEEDAKKNNLIDVTQFYDNLLKKYVTIDNIENYARNYAWKWYFKDLGAKKVEFYLYSVPVEALAKKDPTFIEAEQSVYGDWTKIVDKNSNRPLKKFTLTLTFDEI</sequence>
<evidence type="ECO:0008006" key="4">
    <source>
        <dbReference type="Google" id="ProtNLM"/>
    </source>
</evidence>
<name>A0ABS6DP07_9MOLU</name>
<evidence type="ECO:0000313" key="2">
    <source>
        <dbReference type="EMBL" id="MBU4691998.1"/>
    </source>
</evidence>